<keyword evidence="2" id="KW-1185">Reference proteome</keyword>
<dbReference type="AlphaFoldDB" id="U1YEG4"/>
<name>U1YEG4_ANEAE</name>
<comment type="caution">
    <text evidence="1">The sequence shown here is derived from an EMBL/GenBank/DDBJ whole genome shotgun (WGS) entry which is preliminary data.</text>
</comment>
<proteinExistence type="predicted"/>
<protein>
    <submittedName>
        <fullName evidence="1">Uncharacterized protein</fullName>
    </submittedName>
</protein>
<dbReference type="Proteomes" id="UP000016511">
    <property type="component" value="Unassembled WGS sequence"/>
</dbReference>
<evidence type="ECO:0000313" key="2">
    <source>
        <dbReference type="Proteomes" id="UP000016511"/>
    </source>
</evidence>
<gene>
    <name evidence="1" type="ORF">HMPREF0083_01388</name>
</gene>
<sequence>MRKTRIVLLFFFTYNKAKDSERRAGNTLLVVQWLTVIGK</sequence>
<organism evidence="1 2">
    <name type="scientific">Aneurinibacillus aneurinilyticus ATCC 12856</name>
    <dbReference type="NCBI Taxonomy" id="649747"/>
    <lineage>
        <taxon>Bacteria</taxon>
        <taxon>Bacillati</taxon>
        <taxon>Bacillota</taxon>
        <taxon>Bacilli</taxon>
        <taxon>Bacillales</taxon>
        <taxon>Paenibacillaceae</taxon>
        <taxon>Aneurinibacillus group</taxon>
        <taxon>Aneurinibacillus</taxon>
    </lineage>
</organism>
<accession>U1YEG4</accession>
<dbReference type="HOGENOM" id="CLU_3303880_0_0_9"/>
<reference evidence="1 2" key="1">
    <citation type="submission" date="2013-08" db="EMBL/GenBank/DDBJ databases">
        <authorList>
            <person name="Weinstock G."/>
            <person name="Sodergren E."/>
            <person name="Wylie T."/>
            <person name="Fulton L."/>
            <person name="Fulton R."/>
            <person name="Fronick C."/>
            <person name="O'Laughlin M."/>
            <person name="Godfrey J."/>
            <person name="Miner T."/>
            <person name="Herter B."/>
            <person name="Appelbaum E."/>
            <person name="Cordes M."/>
            <person name="Lek S."/>
            <person name="Wollam A."/>
            <person name="Pepin K.H."/>
            <person name="Palsikar V.B."/>
            <person name="Mitreva M."/>
            <person name="Wilson R.K."/>
        </authorList>
    </citation>
    <scope>NUCLEOTIDE SEQUENCE [LARGE SCALE GENOMIC DNA]</scope>
    <source>
        <strain evidence="1 2">ATCC 12856</strain>
    </source>
</reference>
<evidence type="ECO:0000313" key="1">
    <source>
        <dbReference type="EMBL" id="ERI10482.1"/>
    </source>
</evidence>
<dbReference type="EMBL" id="AWSJ01000092">
    <property type="protein sequence ID" value="ERI10482.1"/>
    <property type="molecule type" value="Genomic_DNA"/>
</dbReference>
<dbReference type="STRING" id="649747.HMPREF0083_01388"/>